<dbReference type="HAMAP" id="MF_00909">
    <property type="entry name" value="FtsZ"/>
    <property type="match status" value="1"/>
</dbReference>
<comment type="subunit">
    <text evidence="4">Homodimer. Polymerizes to form a dynamic ring structure in a strictly GTP-dependent manner. Interacts directly with several other division proteins.</text>
</comment>
<keyword evidence="4 6" id="KW-0132">Cell division</keyword>
<dbReference type="GO" id="GO:0043093">
    <property type="term" value="P:FtsZ-dependent cytokinesis"/>
    <property type="evidence" value="ECO:0007669"/>
    <property type="project" value="UniProtKB-UniRule"/>
</dbReference>
<dbReference type="Pfam" id="PF12327">
    <property type="entry name" value="FtsZ_C"/>
    <property type="match status" value="1"/>
</dbReference>
<dbReference type="InterPro" id="IPR036525">
    <property type="entry name" value="Tubulin/FtsZ_GTPase_sf"/>
</dbReference>
<evidence type="ECO:0000256" key="2">
    <source>
        <dbReference type="ARBA" id="ARBA00022741"/>
    </source>
</evidence>
<dbReference type="RefSeq" id="WP_353438989.1">
    <property type="nucleotide sequence ID" value="NZ_CP099959.1"/>
</dbReference>
<dbReference type="InterPro" id="IPR045061">
    <property type="entry name" value="FtsZ/CetZ"/>
</dbReference>
<dbReference type="GO" id="GO:0000917">
    <property type="term" value="P:division septum assembly"/>
    <property type="evidence" value="ECO:0007669"/>
    <property type="project" value="UniProtKB-KW"/>
</dbReference>
<feature type="domain" description="Tubulin/FtsZ GTPase" evidence="7">
    <location>
        <begin position="15"/>
        <end position="204"/>
    </location>
</feature>
<dbReference type="SMART" id="SM00865">
    <property type="entry name" value="Tubulin_C"/>
    <property type="match status" value="1"/>
</dbReference>
<dbReference type="CDD" id="cd02201">
    <property type="entry name" value="FtsZ_type1"/>
    <property type="match status" value="1"/>
</dbReference>
<dbReference type="FunFam" id="3.40.50.1440:FF:000001">
    <property type="entry name" value="Cell division protein FtsZ"/>
    <property type="match status" value="1"/>
</dbReference>
<dbReference type="Gene3D" id="3.40.50.1440">
    <property type="entry name" value="Tubulin/FtsZ, GTPase domain"/>
    <property type="match status" value="1"/>
</dbReference>
<dbReference type="Gene3D" id="3.30.1330.20">
    <property type="entry name" value="Tubulin/FtsZ, C-terminal domain"/>
    <property type="match status" value="1"/>
</dbReference>
<protein>
    <recommendedName>
        <fullName evidence="4 5">Cell division protein FtsZ</fullName>
    </recommendedName>
</protein>
<evidence type="ECO:0000256" key="6">
    <source>
        <dbReference type="RuleBase" id="RU000631"/>
    </source>
</evidence>
<evidence type="ECO:0000259" key="7">
    <source>
        <dbReference type="SMART" id="SM00864"/>
    </source>
</evidence>
<dbReference type="SUPFAM" id="SSF55307">
    <property type="entry name" value="Tubulin C-terminal domain-like"/>
    <property type="match status" value="1"/>
</dbReference>
<proteinExistence type="inferred from homology"/>
<feature type="binding site" evidence="4">
    <location>
        <begin position="23"/>
        <end position="27"/>
    </location>
    <ligand>
        <name>GTP</name>
        <dbReference type="ChEBI" id="CHEBI:37565"/>
    </ligand>
</feature>
<dbReference type="PANTHER" id="PTHR30314:SF3">
    <property type="entry name" value="MITOCHONDRIAL DIVISION PROTEIN FSZA"/>
    <property type="match status" value="1"/>
</dbReference>
<dbReference type="SMART" id="SM00864">
    <property type="entry name" value="Tubulin"/>
    <property type="match status" value="1"/>
</dbReference>
<dbReference type="InterPro" id="IPR024757">
    <property type="entry name" value="FtsZ_C"/>
</dbReference>
<keyword evidence="3 4" id="KW-0342">GTP-binding</keyword>
<feature type="binding site" evidence="4">
    <location>
        <position position="142"/>
    </location>
    <ligand>
        <name>GTP</name>
        <dbReference type="ChEBI" id="CHEBI:37565"/>
    </ligand>
</feature>
<dbReference type="PANTHER" id="PTHR30314">
    <property type="entry name" value="CELL DIVISION PROTEIN FTSZ-RELATED"/>
    <property type="match status" value="1"/>
</dbReference>
<keyword evidence="2 4" id="KW-0547">Nucleotide-binding</keyword>
<dbReference type="InterPro" id="IPR003008">
    <property type="entry name" value="Tubulin_FtsZ_GTPase"/>
</dbReference>
<dbReference type="EMBL" id="CP099959">
    <property type="protein sequence ID" value="XCC57875.1"/>
    <property type="molecule type" value="Genomic_DNA"/>
</dbReference>
<evidence type="ECO:0000313" key="9">
    <source>
        <dbReference type="EMBL" id="XCC57875.1"/>
    </source>
</evidence>
<dbReference type="GO" id="GO:0005737">
    <property type="term" value="C:cytoplasm"/>
    <property type="evidence" value="ECO:0007669"/>
    <property type="project" value="UniProtKB-SubCell"/>
</dbReference>
<dbReference type="SUPFAM" id="SSF52490">
    <property type="entry name" value="Tubulin nucleotide-binding domain-like"/>
    <property type="match status" value="1"/>
</dbReference>
<dbReference type="GO" id="GO:0032153">
    <property type="term" value="C:cell division site"/>
    <property type="evidence" value="ECO:0007669"/>
    <property type="project" value="UniProtKB-UniRule"/>
</dbReference>
<sequence length="433" mass="45167">MEFEMVEQEIAGKTIIKVVGVGGAGGNAVQHMIRRSVNGVDFICMNTDAGALQRSQAKVNLQLGETGLGAGAKPEVGAAAAEQARARIADVLQGAHMVFITAGMGGGTGTGAAPIVAQVAKEMGILTVGVISKPFDFEGAKRLKVAELGSHELEKHVDSLIVVLNEKLFEVMGEDAEFDKAFACADDVLHNAVSGIAEIINEQGLINVDFEDVKTVMSEQGKAMMGTATVSGMDRARLAAEAAVASPLLEGVDLSGARGVLVNITASRSLKLSETREVMAAIRGYAAEDATVIFGTVYDDSLGDALRVTVVATGLNGSQTTQKDQPQLIWRQATGTNDASPTMTTLGDFAPMSPAAAMSHSVTSAPTTMVTGQPAPVNPAVDYGQFDIPKVFRNSRDAVPPSLGADSSPQAKAMLEKGADYYEIPAFLRKQAD</sequence>
<name>A0AAU8A381_9BURK</name>
<dbReference type="GO" id="GO:0051258">
    <property type="term" value="P:protein polymerization"/>
    <property type="evidence" value="ECO:0007669"/>
    <property type="project" value="UniProtKB-UniRule"/>
</dbReference>
<accession>A0AAU8A381</accession>
<dbReference type="InterPro" id="IPR000158">
    <property type="entry name" value="Cell_div_FtsZ"/>
</dbReference>
<dbReference type="PROSITE" id="PS01135">
    <property type="entry name" value="FTSZ_2"/>
    <property type="match status" value="1"/>
</dbReference>
<reference evidence="9" key="1">
    <citation type="submission" date="2022-06" db="EMBL/GenBank/DDBJ databases">
        <title>New Polynucleobacter species.</title>
        <authorList>
            <person name="Hahn M.W."/>
        </authorList>
    </citation>
    <scope>NUCLEOTIDE SEQUENCE</scope>
    <source>
        <strain evidence="9">UK-FUSCHL-C3</strain>
    </source>
</reference>
<dbReference type="PRINTS" id="PR00423">
    <property type="entry name" value="CELLDVISFTSZ"/>
</dbReference>
<evidence type="ECO:0000256" key="5">
    <source>
        <dbReference type="NCBIfam" id="TIGR00065"/>
    </source>
</evidence>
<feature type="binding site" evidence="4">
    <location>
        <begin position="107"/>
        <end position="109"/>
    </location>
    <ligand>
        <name>GTP</name>
        <dbReference type="ChEBI" id="CHEBI:37565"/>
    </ligand>
</feature>
<dbReference type="InterPro" id="IPR037103">
    <property type="entry name" value="Tubulin/FtsZ-like_C"/>
</dbReference>
<evidence type="ECO:0000256" key="4">
    <source>
        <dbReference type="HAMAP-Rule" id="MF_00909"/>
    </source>
</evidence>
<keyword evidence="4 6" id="KW-0131">Cell cycle</keyword>
<gene>
    <name evidence="4 9" type="primary">ftsZ</name>
    <name evidence="9" type="ORF">NKE59_00870</name>
</gene>
<dbReference type="InterPro" id="IPR008280">
    <property type="entry name" value="Tub_FtsZ_C"/>
</dbReference>
<organism evidence="9">
    <name type="scientific">Polynucleobacter sp. UK-FUSCHL-C3</name>
    <dbReference type="NCBI Taxonomy" id="2955208"/>
    <lineage>
        <taxon>Bacteria</taxon>
        <taxon>Pseudomonadati</taxon>
        <taxon>Pseudomonadota</taxon>
        <taxon>Betaproteobacteria</taxon>
        <taxon>Burkholderiales</taxon>
        <taxon>Burkholderiaceae</taxon>
        <taxon>Polynucleobacter</taxon>
    </lineage>
</organism>
<dbReference type="Pfam" id="PF00091">
    <property type="entry name" value="Tubulin"/>
    <property type="match status" value="1"/>
</dbReference>
<feature type="domain" description="Tubulin/FtsZ 2-layer sandwich" evidence="8">
    <location>
        <begin position="206"/>
        <end position="324"/>
    </location>
</feature>
<evidence type="ECO:0000259" key="8">
    <source>
        <dbReference type="SMART" id="SM00865"/>
    </source>
</evidence>
<dbReference type="AlphaFoldDB" id="A0AAU8A381"/>
<dbReference type="InterPro" id="IPR018316">
    <property type="entry name" value="Tubulin/FtsZ_2-layer-sand-dom"/>
</dbReference>
<feature type="binding site" evidence="4">
    <location>
        <position position="138"/>
    </location>
    <ligand>
        <name>GTP</name>
        <dbReference type="ChEBI" id="CHEBI:37565"/>
    </ligand>
</feature>
<comment type="subcellular location">
    <subcellularLocation>
        <location evidence="4">Cytoplasm</location>
    </subcellularLocation>
    <text evidence="4">Assembles at midcell at the inner surface of the cytoplasmic membrane.</text>
</comment>
<comment type="similarity">
    <text evidence="1 4 6">Belongs to the FtsZ family.</text>
</comment>
<evidence type="ECO:0000256" key="1">
    <source>
        <dbReference type="ARBA" id="ARBA00009690"/>
    </source>
</evidence>
<dbReference type="NCBIfam" id="TIGR00065">
    <property type="entry name" value="ftsZ"/>
    <property type="match status" value="1"/>
</dbReference>
<dbReference type="GO" id="GO:0005525">
    <property type="term" value="F:GTP binding"/>
    <property type="evidence" value="ECO:0007669"/>
    <property type="project" value="UniProtKB-UniRule"/>
</dbReference>
<keyword evidence="4" id="KW-0963">Cytoplasm</keyword>
<keyword evidence="4 6" id="KW-0717">Septation</keyword>
<dbReference type="InterPro" id="IPR020805">
    <property type="entry name" value="Cell_div_FtsZ_CS"/>
</dbReference>
<comment type="function">
    <text evidence="4 6">Essential cell division protein that forms a contractile ring structure (Z ring) at the future cell division site. The regulation of the ring assembly controls the timing and the location of cell division. One of the functions of the FtsZ ring is to recruit other cell division proteins to the septum to produce a new cell wall between the dividing cells. Binds GTP and shows GTPase activity.</text>
</comment>
<dbReference type="GO" id="GO:0003924">
    <property type="term" value="F:GTPase activity"/>
    <property type="evidence" value="ECO:0007669"/>
    <property type="project" value="UniProtKB-UniRule"/>
</dbReference>
<evidence type="ECO:0000256" key="3">
    <source>
        <dbReference type="ARBA" id="ARBA00023134"/>
    </source>
</evidence>
<feature type="binding site" evidence="4">
    <location>
        <position position="186"/>
    </location>
    <ligand>
        <name>GTP</name>
        <dbReference type="ChEBI" id="CHEBI:37565"/>
    </ligand>
</feature>